<dbReference type="ExpressionAtlas" id="A0A178WGK0">
    <property type="expression patterns" value="baseline and differential"/>
</dbReference>
<protein>
    <submittedName>
        <fullName evidence="1">Uncharacterized protein</fullName>
    </submittedName>
</protein>
<evidence type="ECO:0000313" key="2">
    <source>
        <dbReference type="Proteomes" id="UP000078284"/>
    </source>
</evidence>
<dbReference type="AlphaFoldDB" id="A0A178WGK0"/>
<dbReference type="EMBL" id="LUHQ01000001">
    <property type="protein sequence ID" value="OAP17460.1"/>
    <property type="molecule type" value="Genomic_DNA"/>
</dbReference>
<comment type="caution">
    <text evidence="1">The sequence shown here is derived from an EMBL/GenBank/DDBJ whole genome shotgun (WGS) entry which is preliminary data.</text>
</comment>
<dbReference type="Pfam" id="PF05097">
    <property type="entry name" value="DUF688"/>
    <property type="match status" value="1"/>
</dbReference>
<gene>
    <name evidence="1" type="ordered locus">AXX17_At1g23800</name>
</gene>
<dbReference type="InterPro" id="IPR007789">
    <property type="entry name" value="DUF688"/>
</dbReference>
<evidence type="ECO:0000313" key="1">
    <source>
        <dbReference type="EMBL" id="OAP17460.1"/>
    </source>
</evidence>
<name>A0A178WGK0_ARATH</name>
<dbReference type="PANTHER" id="PTHR33696:SF1">
    <property type="entry name" value="T22J18.15"/>
    <property type="match status" value="1"/>
</dbReference>
<accession>A0A178WGK0</accession>
<dbReference type="Proteomes" id="UP000078284">
    <property type="component" value="Chromosome 1"/>
</dbReference>
<reference evidence="2" key="1">
    <citation type="journal article" date="2016" name="Proc. Natl. Acad. Sci. U.S.A.">
        <title>Chromosome-level assembly of Arabidopsis thaliana Ler reveals the extent of translocation and inversion polymorphisms.</title>
        <authorList>
            <person name="Zapata L."/>
            <person name="Ding J."/>
            <person name="Willing E.M."/>
            <person name="Hartwig B."/>
            <person name="Bezdan D."/>
            <person name="Jiao W.B."/>
            <person name="Patel V."/>
            <person name="Velikkakam James G."/>
            <person name="Koornneef M."/>
            <person name="Ossowski S."/>
            <person name="Schneeberger K."/>
        </authorList>
    </citation>
    <scope>NUCLEOTIDE SEQUENCE [LARGE SCALE GENOMIC DNA]</scope>
    <source>
        <strain evidence="2">cv. Landsberg erecta</strain>
    </source>
</reference>
<sequence length="185" mass="20490">MDTSPRTRIVPTRRSNSVKFSSTVNISTRRSLSSSSSNSLLFSGNSPATPLHPLGVPFSWEKLPGKPKEFSYHRKNESLSNLLPLPPHWSNHSPNTRCKKNTSPAAMRDPFTAALVECSKGATTDGEHTGGESRKVLRKSRSIGLLNLYSSCRRACAVSESIVYLPKSIASYDHLHLSTRGRRRR</sequence>
<dbReference type="PANTHER" id="PTHR33696">
    <property type="entry name" value="T22J18.15-RELATED"/>
    <property type="match status" value="1"/>
</dbReference>
<organism evidence="1 2">
    <name type="scientific">Arabidopsis thaliana</name>
    <name type="common">Mouse-ear cress</name>
    <dbReference type="NCBI Taxonomy" id="3702"/>
    <lineage>
        <taxon>Eukaryota</taxon>
        <taxon>Viridiplantae</taxon>
        <taxon>Streptophyta</taxon>
        <taxon>Embryophyta</taxon>
        <taxon>Tracheophyta</taxon>
        <taxon>Spermatophyta</taxon>
        <taxon>Magnoliopsida</taxon>
        <taxon>eudicotyledons</taxon>
        <taxon>Gunneridae</taxon>
        <taxon>Pentapetalae</taxon>
        <taxon>rosids</taxon>
        <taxon>malvids</taxon>
        <taxon>Brassicales</taxon>
        <taxon>Brassicaceae</taxon>
        <taxon>Camelineae</taxon>
        <taxon>Arabidopsis</taxon>
    </lineage>
</organism>
<proteinExistence type="predicted"/>